<dbReference type="EMBL" id="VRTY01000022">
    <property type="protein sequence ID" value="TXK48717.1"/>
    <property type="molecule type" value="Genomic_DNA"/>
</dbReference>
<dbReference type="Gene3D" id="1.10.287.130">
    <property type="match status" value="1"/>
</dbReference>
<keyword evidence="4" id="KW-0808">Transferase</keyword>
<dbReference type="OrthoDB" id="9766459at2"/>
<evidence type="ECO:0000313" key="9">
    <source>
        <dbReference type="Proteomes" id="UP000321926"/>
    </source>
</evidence>
<dbReference type="SMART" id="SM00387">
    <property type="entry name" value="HATPase_c"/>
    <property type="match status" value="2"/>
</dbReference>
<dbReference type="PROSITE" id="PS50109">
    <property type="entry name" value="HIS_KIN"/>
    <property type="match status" value="1"/>
</dbReference>
<organism evidence="8 9">
    <name type="scientific">Pontibacter qinzhouensis</name>
    <dbReference type="NCBI Taxonomy" id="2603253"/>
    <lineage>
        <taxon>Bacteria</taxon>
        <taxon>Pseudomonadati</taxon>
        <taxon>Bacteroidota</taxon>
        <taxon>Cytophagia</taxon>
        <taxon>Cytophagales</taxon>
        <taxon>Hymenobacteraceae</taxon>
        <taxon>Pontibacter</taxon>
    </lineage>
</organism>
<dbReference type="Pfam" id="PF13581">
    <property type="entry name" value="HATPase_c_2"/>
    <property type="match status" value="1"/>
</dbReference>
<comment type="caution">
    <text evidence="8">The sequence shown here is derived from an EMBL/GenBank/DDBJ whole genome shotgun (WGS) entry which is preliminary data.</text>
</comment>
<dbReference type="Pfam" id="PF02518">
    <property type="entry name" value="HATPase_c"/>
    <property type="match status" value="1"/>
</dbReference>
<dbReference type="SUPFAM" id="SSF55874">
    <property type="entry name" value="ATPase domain of HSP90 chaperone/DNA topoisomerase II/histidine kinase"/>
    <property type="match status" value="2"/>
</dbReference>
<evidence type="ECO:0000256" key="3">
    <source>
        <dbReference type="ARBA" id="ARBA00022553"/>
    </source>
</evidence>
<sequence>MTRNIIKININNELDVVLAYNRARQLSERLGISMGSRTKFSTAVSEICRNVIEHVGNGQIKFGLAEETGHKYLEAVISDRGRGIGNVESLLKNTETTVAGKGTGLQNSRKLVDYFHIESQFERGTQVTLRQRLPHNTQHVSKATAETWIFELNQEQVSPYAEIKKQNMQLLDVLDNLRERNEVSQHQLKEIRHLNEQLQQYNNDIQELLQERENQNKLLHKINDELDAFAHTVSHDLRAPLQNIKGLASALEDCLHSQKLDDAQEMFKMLHFQTSKMDNFITSILSYSLAGRQNMVKATTDVSELLHDVVNLLGISNSSVVQIPGELPVLVTERIFLHQVFSNLISNALKYHDHLEQPRVLIQYVLKGSLIEFAVEDNGPGIAPESQNKIFEMYETANAHHISTGIGLAIVRKIVKGKGGDVWVESAGRGARFVFTWPANELVRITKAQ</sequence>
<dbReference type="Pfam" id="PF00512">
    <property type="entry name" value="HisKA"/>
    <property type="match status" value="1"/>
</dbReference>
<dbReference type="Gene3D" id="3.30.565.10">
    <property type="entry name" value="Histidine kinase-like ATPase, C-terminal domain"/>
    <property type="match status" value="2"/>
</dbReference>
<keyword evidence="9" id="KW-1185">Reference proteome</keyword>
<dbReference type="RefSeq" id="WP_147921143.1">
    <property type="nucleotide sequence ID" value="NZ_VRTY01000022.1"/>
</dbReference>
<dbReference type="PANTHER" id="PTHR42878">
    <property type="entry name" value="TWO-COMPONENT HISTIDINE KINASE"/>
    <property type="match status" value="1"/>
</dbReference>
<keyword evidence="3" id="KW-0597">Phosphoprotein</keyword>
<feature type="domain" description="Histidine kinase" evidence="7">
    <location>
        <begin position="232"/>
        <end position="441"/>
    </location>
</feature>
<dbReference type="GO" id="GO:0000155">
    <property type="term" value="F:phosphorelay sensor kinase activity"/>
    <property type="evidence" value="ECO:0007669"/>
    <property type="project" value="InterPro"/>
</dbReference>
<evidence type="ECO:0000259" key="7">
    <source>
        <dbReference type="PROSITE" id="PS50109"/>
    </source>
</evidence>
<proteinExistence type="predicted"/>
<comment type="catalytic activity">
    <reaction evidence="1">
        <text>ATP + protein L-histidine = ADP + protein N-phospho-L-histidine.</text>
        <dbReference type="EC" id="2.7.13.3"/>
    </reaction>
</comment>
<evidence type="ECO:0000256" key="2">
    <source>
        <dbReference type="ARBA" id="ARBA00012438"/>
    </source>
</evidence>
<keyword evidence="6" id="KW-0175">Coiled coil</keyword>
<evidence type="ECO:0000256" key="4">
    <source>
        <dbReference type="ARBA" id="ARBA00022679"/>
    </source>
</evidence>
<dbReference type="GO" id="GO:0000156">
    <property type="term" value="F:phosphorelay response regulator activity"/>
    <property type="evidence" value="ECO:0007669"/>
    <property type="project" value="TreeGrafter"/>
</dbReference>
<keyword evidence="5 8" id="KW-0418">Kinase</keyword>
<accession>A0A5C8K909</accession>
<dbReference type="EC" id="2.7.13.3" evidence="2"/>
<dbReference type="GO" id="GO:0030295">
    <property type="term" value="F:protein kinase activator activity"/>
    <property type="evidence" value="ECO:0007669"/>
    <property type="project" value="TreeGrafter"/>
</dbReference>
<dbReference type="PANTHER" id="PTHR42878:SF15">
    <property type="entry name" value="BACTERIOPHYTOCHROME"/>
    <property type="match status" value="1"/>
</dbReference>
<dbReference type="InterPro" id="IPR005467">
    <property type="entry name" value="His_kinase_dom"/>
</dbReference>
<gene>
    <name evidence="8" type="ORF">FVR03_07590</name>
</gene>
<dbReference type="InterPro" id="IPR036097">
    <property type="entry name" value="HisK_dim/P_sf"/>
</dbReference>
<reference evidence="8 9" key="1">
    <citation type="submission" date="2019-08" db="EMBL/GenBank/DDBJ databases">
        <authorList>
            <person name="Shi S."/>
        </authorList>
    </citation>
    <scope>NUCLEOTIDE SEQUENCE [LARGE SCALE GENOMIC DNA]</scope>
    <source>
        <strain evidence="8 9">GY10130</strain>
    </source>
</reference>
<name>A0A5C8K909_9BACT</name>
<dbReference type="Proteomes" id="UP000321926">
    <property type="component" value="Unassembled WGS sequence"/>
</dbReference>
<dbReference type="InterPro" id="IPR036890">
    <property type="entry name" value="HATPase_C_sf"/>
</dbReference>
<dbReference type="InterPro" id="IPR003594">
    <property type="entry name" value="HATPase_dom"/>
</dbReference>
<dbReference type="InterPro" id="IPR003661">
    <property type="entry name" value="HisK_dim/P_dom"/>
</dbReference>
<dbReference type="PRINTS" id="PR00344">
    <property type="entry name" value="BCTRLSENSOR"/>
</dbReference>
<dbReference type="SMART" id="SM00388">
    <property type="entry name" value="HisKA"/>
    <property type="match status" value="1"/>
</dbReference>
<evidence type="ECO:0000256" key="1">
    <source>
        <dbReference type="ARBA" id="ARBA00000085"/>
    </source>
</evidence>
<dbReference type="GO" id="GO:0007234">
    <property type="term" value="P:osmosensory signaling via phosphorelay pathway"/>
    <property type="evidence" value="ECO:0007669"/>
    <property type="project" value="TreeGrafter"/>
</dbReference>
<evidence type="ECO:0000256" key="6">
    <source>
        <dbReference type="SAM" id="Coils"/>
    </source>
</evidence>
<evidence type="ECO:0000313" key="8">
    <source>
        <dbReference type="EMBL" id="TXK48717.1"/>
    </source>
</evidence>
<evidence type="ECO:0000256" key="5">
    <source>
        <dbReference type="ARBA" id="ARBA00022777"/>
    </source>
</evidence>
<dbReference type="SUPFAM" id="SSF47384">
    <property type="entry name" value="Homodimeric domain of signal transducing histidine kinase"/>
    <property type="match status" value="1"/>
</dbReference>
<dbReference type="CDD" id="cd00082">
    <property type="entry name" value="HisKA"/>
    <property type="match status" value="1"/>
</dbReference>
<feature type="coiled-coil region" evidence="6">
    <location>
        <begin position="160"/>
        <end position="225"/>
    </location>
</feature>
<protein>
    <recommendedName>
        <fullName evidence="2">histidine kinase</fullName>
        <ecNumber evidence="2">2.7.13.3</ecNumber>
    </recommendedName>
</protein>
<dbReference type="AlphaFoldDB" id="A0A5C8K909"/>
<dbReference type="InterPro" id="IPR004358">
    <property type="entry name" value="Sig_transdc_His_kin-like_C"/>
</dbReference>
<dbReference type="InterPro" id="IPR050351">
    <property type="entry name" value="BphY/WalK/GraS-like"/>
</dbReference>